<protein>
    <submittedName>
        <fullName evidence="1">Uncharacterized protein</fullName>
    </submittedName>
</protein>
<evidence type="ECO:0000313" key="3">
    <source>
        <dbReference type="Proteomes" id="UP000235484"/>
    </source>
</evidence>
<dbReference type="AlphaFoldDB" id="A0A0U5JWP2"/>
<evidence type="ECO:0000313" key="1">
    <source>
        <dbReference type="EMBL" id="CUR41895.1"/>
    </source>
</evidence>
<reference evidence="3" key="1">
    <citation type="submission" date="2015-10" db="EMBL/GenBank/DDBJ databases">
        <authorList>
            <person name="Crossman L.C."/>
        </authorList>
    </citation>
    <scope>NUCLEOTIDE SEQUENCE [LARGE SCALE GENOMIC DNA]</scope>
    <source>
        <strain evidence="3">20-2</strain>
    </source>
</reference>
<evidence type="ECO:0000313" key="2">
    <source>
        <dbReference type="EMBL" id="MRG83248.1"/>
    </source>
</evidence>
<name>A0A0U5JWP2_LIMRT</name>
<gene>
    <name evidence="2" type="ORF">GIX80_02395</name>
    <name evidence="1" type="ORF">LRLP16767_LR202_01752</name>
</gene>
<reference evidence="2 4" key="3">
    <citation type="submission" date="2019-11" db="EMBL/GenBank/DDBJ databases">
        <title>Draft genome sequence of 12 host-associated Lactobacillus reuteri rodent strains.</title>
        <authorList>
            <person name="Zhang S."/>
            <person name="Ozcam M."/>
            <person name="Van Pijkeren J.P."/>
        </authorList>
    </citation>
    <scope>NUCLEOTIDE SEQUENCE [LARGE SCALE GENOMIC DNA]</scope>
    <source>
        <strain evidence="2 4">L1604-1</strain>
    </source>
</reference>
<dbReference type="Proteomes" id="UP000441557">
    <property type="component" value="Unassembled WGS sequence"/>
</dbReference>
<sequence>MDKREFSLKLYRISNNKLYYLVTAYSQTDAIDYLLEKLGLEASAKSNYSIKEIDISMPGVVYNETTVMSITQQKEYSASDVAKMIGTTPNMIGRIANKLGIKSKTSCNQYGRWVSSKSRYSSKEITQWMYYQTAIDLIRNTFSKKNKNISYQESLFGEEYEKHN</sequence>
<dbReference type="Proteomes" id="UP000235484">
    <property type="component" value="Unassembled WGS sequence"/>
</dbReference>
<proteinExistence type="predicted"/>
<dbReference type="RefSeq" id="WP_086878924.1">
    <property type="nucleotide sequence ID" value="NZ_JAFFPO010000015.1"/>
</dbReference>
<dbReference type="EMBL" id="WJMZ01000002">
    <property type="protein sequence ID" value="MRG83248.1"/>
    <property type="molecule type" value="Genomic_DNA"/>
</dbReference>
<accession>A0A0U5JWP2</accession>
<evidence type="ECO:0000313" key="4">
    <source>
        <dbReference type="Proteomes" id="UP000441557"/>
    </source>
</evidence>
<reference evidence="1" key="2">
    <citation type="submission" date="2015-10" db="EMBL/GenBank/DDBJ databases">
        <authorList>
            <person name="Gilbert D.G."/>
        </authorList>
    </citation>
    <scope>NUCLEOTIDE SEQUENCE [LARGE SCALE GENOMIC DNA]</scope>
    <source>
        <strain evidence="1">20-2</strain>
    </source>
</reference>
<dbReference type="EMBL" id="LN887649">
    <property type="protein sequence ID" value="CUR41895.1"/>
    <property type="molecule type" value="Genomic_DNA"/>
</dbReference>
<organism evidence="1 3">
    <name type="scientific">Limosilactobacillus reuteri</name>
    <name type="common">Lactobacillus reuteri</name>
    <dbReference type="NCBI Taxonomy" id="1598"/>
    <lineage>
        <taxon>Bacteria</taxon>
        <taxon>Bacillati</taxon>
        <taxon>Bacillota</taxon>
        <taxon>Bacilli</taxon>
        <taxon>Lactobacillales</taxon>
        <taxon>Lactobacillaceae</taxon>
        <taxon>Limosilactobacillus</taxon>
    </lineage>
</organism>